<dbReference type="GO" id="GO:0055085">
    <property type="term" value="P:transmembrane transport"/>
    <property type="evidence" value="ECO:0007669"/>
    <property type="project" value="InterPro"/>
</dbReference>
<feature type="transmembrane region" description="Helical" evidence="5">
    <location>
        <begin position="224"/>
        <end position="245"/>
    </location>
</feature>
<feature type="transmembrane region" description="Helical" evidence="5">
    <location>
        <begin position="99"/>
        <end position="119"/>
    </location>
</feature>
<feature type="transmembrane region" description="Helical" evidence="5">
    <location>
        <begin position="70"/>
        <end position="93"/>
    </location>
</feature>
<feature type="transmembrane region" description="Helical" evidence="5">
    <location>
        <begin position="131"/>
        <end position="150"/>
    </location>
</feature>
<keyword evidence="3 5" id="KW-1133">Transmembrane helix</keyword>
<dbReference type="OrthoDB" id="4538527at2"/>
<organism evidence="7 8">
    <name type="scientific">Streptomyces spectabilis</name>
    <dbReference type="NCBI Taxonomy" id="68270"/>
    <lineage>
        <taxon>Bacteria</taxon>
        <taxon>Bacillati</taxon>
        <taxon>Actinomycetota</taxon>
        <taxon>Actinomycetes</taxon>
        <taxon>Kitasatosporales</taxon>
        <taxon>Streptomycetaceae</taxon>
        <taxon>Streptomyces</taxon>
    </lineage>
</organism>
<feature type="transmembrane region" description="Helical" evidence="5">
    <location>
        <begin position="288"/>
        <end position="306"/>
    </location>
</feature>
<dbReference type="EMBL" id="CP023690">
    <property type="protein sequence ID" value="QEV61757.1"/>
    <property type="molecule type" value="Genomic_DNA"/>
</dbReference>
<dbReference type="AlphaFoldDB" id="A0A5P2X9U7"/>
<evidence type="ECO:0000256" key="1">
    <source>
        <dbReference type="ARBA" id="ARBA00004141"/>
    </source>
</evidence>
<evidence type="ECO:0000256" key="4">
    <source>
        <dbReference type="ARBA" id="ARBA00023136"/>
    </source>
</evidence>
<protein>
    <submittedName>
        <fullName evidence="6">Tellurite resistance protein TehA-like permease</fullName>
    </submittedName>
</protein>
<dbReference type="InterPro" id="IPR038665">
    <property type="entry name" value="Voltage-dep_anion_channel_sf"/>
</dbReference>
<evidence type="ECO:0000256" key="5">
    <source>
        <dbReference type="SAM" id="Phobius"/>
    </source>
</evidence>
<evidence type="ECO:0000256" key="3">
    <source>
        <dbReference type="ARBA" id="ARBA00022989"/>
    </source>
</evidence>
<keyword evidence="9" id="KW-1185">Reference proteome</keyword>
<accession>A0A5P2X9U7</accession>
<dbReference type="InterPro" id="IPR004695">
    <property type="entry name" value="SLAC1/Mae1/Ssu1/TehA"/>
</dbReference>
<dbReference type="Gene3D" id="1.50.10.150">
    <property type="entry name" value="Voltage-dependent anion channel"/>
    <property type="match status" value="1"/>
</dbReference>
<feature type="transmembrane region" description="Helical" evidence="5">
    <location>
        <begin position="257"/>
        <end position="276"/>
    </location>
</feature>
<reference evidence="7 8" key="1">
    <citation type="submission" date="2017-09" db="EMBL/GenBank/DDBJ databases">
        <authorList>
            <person name="Lee N."/>
            <person name="Cho B.-K."/>
        </authorList>
    </citation>
    <scope>NUCLEOTIDE SEQUENCE [LARGE SCALE GENOMIC DNA]</scope>
    <source>
        <strain evidence="7 8">ATCC 27465</strain>
    </source>
</reference>
<dbReference type="Proteomes" id="UP000326505">
    <property type="component" value="Chromosome"/>
</dbReference>
<evidence type="ECO:0000313" key="8">
    <source>
        <dbReference type="Proteomes" id="UP000326505"/>
    </source>
</evidence>
<feature type="transmembrane region" description="Helical" evidence="5">
    <location>
        <begin position="38"/>
        <end position="58"/>
    </location>
</feature>
<evidence type="ECO:0000313" key="6">
    <source>
        <dbReference type="EMBL" id="MBB5107649.1"/>
    </source>
</evidence>
<evidence type="ECO:0000313" key="7">
    <source>
        <dbReference type="EMBL" id="QEV61757.1"/>
    </source>
</evidence>
<keyword evidence="2 5" id="KW-0812">Transmembrane</keyword>
<feature type="transmembrane region" description="Helical" evidence="5">
    <location>
        <begin position="156"/>
        <end position="172"/>
    </location>
</feature>
<evidence type="ECO:0000256" key="2">
    <source>
        <dbReference type="ARBA" id="ARBA00022692"/>
    </source>
</evidence>
<dbReference type="KEGG" id="sspb:CP982_26125"/>
<comment type="subcellular location">
    <subcellularLocation>
        <location evidence="1">Membrane</location>
        <topology evidence="1">Multi-pass membrane protein</topology>
    </subcellularLocation>
</comment>
<proteinExistence type="predicted"/>
<feature type="transmembrane region" description="Helical" evidence="5">
    <location>
        <begin position="184"/>
        <end position="204"/>
    </location>
</feature>
<dbReference type="EMBL" id="JACHJD010000014">
    <property type="protein sequence ID" value="MBB5107649.1"/>
    <property type="molecule type" value="Genomic_DNA"/>
</dbReference>
<reference evidence="6 9" key="2">
    <citation type="submission" date="2020-08" db="EMBL/GenBank/DDBJ databases">
        <title>Genomic Encyclopedia of Type Strains, Phase III (KMG-III): the genomes of soil and plant-associated and newly described type strains.</title>
        <authorList>
            <person name="Whitman W."/>
        </authorList>
    </citation>
    <scope>NUCLEOTIDE SEQUENCE [LARGE SCALE GENOMIC DNA]</scope>
    <source>
        <strain evidence="6 9">CECT 3146</strain>
    </source>
</reference>
<evidence type="ECO:0000313" key="9">
    <source>
        <dbReference type="Proteomes" id="UP000549009"/>
    </source>
</evidence>
<gene>
    <name evidence="7" type="ORF">CP982_26125</name>
    <name evidence="6" type="ORF">FHS40_006766</name>
</gene>
<dbReference type="RefSeq" id="WP_150512711.1">
    <property type="nucleotide sequence ID" value="NZ_BMSQ01000001.1"/>
</dbReference>
<name>A0A5P2X9U7_STRST</name>
<dbReference type="GO" id="GO:0016020">
    <property type="term" value="C:membrane"/>
    <property type="evidence" value="ECO:0007669"/>
    <property type="project" value="UniProtKB-SubCell"/>
</dbReference>
<dbReference type="Proteomes" id="UP000549009">
    <property type="component" value="Unassembled WGS sequence"/>
</dbReference>
<sequence>MRLVRHVWRDEVTPAAGACVMATGIISVGLHLTGHEVLSKLLLALAALIWLLLAADFADLLVRDRPRWTAAAITPPALTAVAATTVLGTRLSLLDRQGAAIALLVVAALVWPVLLLAVVRHWRRRGMPGGVFLVCVATQGLAVLAATLCLAGEGDWLGDAALACFGLGLLLYGEALARFDVRQLWTGAGDQWVAGGALAISALAGSRLMAVDRWAGTGHDVLRTVTYVLLGLALAWYAVLLVAEARAPRPGYDVRRWATVFPLGMTAVAALSTGAVADVPELRTLGRVLLWVAVAVWGLVWVGVVWPRGSAPGDGRAGPSGV</sequence>
<keyword evidence="4 5" id="KW-0472">Membrane</keyword>
<feature type="transmembrane region" description="Helical" evidence="5">
    <location>
        <begin position="12"/>
        <end position="32"/>
    </location>
</feature>
<dbReference type="CDD" id="cd09319">
    <property type="entry name" value="TDT_like_1"/>
    <property type="match status" value="1"/>
</dbReference>
<dbReference type="Pfam" id="PF03595">
    <property type="entry name" value="SLAC1"/>
    <property type="match status" value="1"/>
</dbReference>